<dbReference type="AlphaFoldDB" id="A0AAD4SCB4"/>
<reference evidence="1" key="1">
    <citation type="submission" date="2022-04" db="EMBL/GenBank/DDBJ databases">
        <title>A functionally conserved STORR gene fusion in Papaver species that diverged 16.8 million years ago.</title>
        <authorList>
            <person name="Catania T."/>
        </authorList>
    </citation>
    <scope>NUCLEOTIDE SEQUENCE</scope>
    <source>
        <strain evidence="1">S-188037</strain>
    </source>
</reference>
<comment type="caution">
    <text evidence="1">The sequence shown here is derived from an EMBL/GenBank/DDBJ whole genome shotgun (WGS) entry which is preliminary data.</text>
</comment>
<sequence length="60" mass="6436">MGSSNNAPTQTAPLLNLGHLLLTWDLQMPILGTSNVVQIEEVPFDREGVVGLPLPSDIPE</sequence>
<name>A0AAD4SCB4_9MAGN</name>
<dbReference type="Proteomes" id="UP001202328">
    <property type="component" value="Unassembled WGS sequence"/>
</dbReference>
<dbReference type="EMBL" id="JAJJMB010012081">
    <property type="protein sequence ID" value="KAI3891089.1"/>
    <property type="molecule type" value="Genomic_DNA"/>
</dbReference>
<keyword evidence="2" id="KW-1185">Reference proteome</keyword>
<accession>A0AAD4SCB4</accession>
<evidence type="ECO:0000313" key="1">
    <source>
        <dbReference type="EMBL" id="KAI3891089.1"/>
    </source>
</evidence>
<evidence type="ECO:0000313" key="2">
    <source>
        <dbReference type="Proteomes" id="UP001202328"/>
    </source>
</evidence>
<feature type="non-terminal residue" evidence="1">
    <location>
        <position position="60"/>
    </location>
</feature>
<organism evidence="1 2">
    <name type="scientific">Papaver atlanticum</name>
    <dbReference type="NCBI Taxonomy" id="357466"/>
    <lineage>
        <taxon>Eukaryota</taxon>
        <taxon>Viridiplantae</taxon>
        <taxon>Streptophyta</taxon>
        <taxon>Embryophyta</taxon>
        <taxon>Tracheophyta</taxon>
        <taxon>Spermatophyta</taxon>
        <taxon>Magnoliopsida</taxon>
        <taxon>Ranunculales</taxon>
        <taxon>Papaveraceae</taxon>
        <taxon>Papaveroideae</taxon>
        <taxon>Papaver</taxon>
    </lineage>
</organism>
<protein>
    <submittedName>
        <fullName evidence="1">Uncharacterized protein</fullName>
    </submittedName>
</protein>
<gene>
    <name evidence="1" type="ORF">MKW98_007394</name>
</gene>
<proteinExistence type="predicted"/>